<protein>
    <submittedName>
        <fullName evidence="2">Uncharacterized protein</fullName>
    </submittedName>
</protein>
<dbReference type="EMBL" id="CP027432">
    <property type="protein sequence ID" value="QCI27968.1"/>
    <property type="molecule type" value="Genomic_DNA"/>
</dbReference>
<name>A0AAJ4UXT4_9BACT</name>
<evidence type="ECO:0000313" key="2">
    <source>
        <dbReference type="EMBL" id="ROR39846.1"/>
    </source>
</evidence>
<sequence length="167" mass="19502">MFEKKGDFFTNKDENFLNESDLVIFYNETPKHVLKDYVVLGGRDEFSKVDIPKTSKQLPLLLGRLAYVFDIYDEELKEDMDFEDFVEIALKSLRVKKEIQNHDTTLEEVAGVLYLIDSAKKISLFLGDAEEEEIENLMSFLAMLKNKEIGVFSKNDISEFEITFYER</sequence>
<dbReference type="Proteomes" id="UP000272781">
    <property type="component" value="Unassembled WGS sequence"/>
</dbReference>
<reference evidence="4" key="1">
    <citation type="submission" date="2018-03" db="EMBL/GenBank/DDBJ databases">
        <title>A comparative analysis of the Nautiliaceae.</title>
        <authorList>
            <person name="Grosche A."/>
            <person name="Smedile F."/>
            <person name="Vetriani C."/>
        </authorList>
    </citation>
    <scope>NUCLEOTIDE SEQUENCE [LARGE SCALE GENOMIC DNA]</scope>
    <source>
        <strain evidence="4">TB6</strain>
    </source>
</reference>
<dbReference type="RefSeq" id="WP_123352238.1">
    <property type="nucleotide sequence ID" value="NZ_CP027432.2"/>
</dbReference>
<dbReference type="AlphaFoldDB" id="A0AAJ4UXT4"/>
<accession>A0AAJ4UXT4</accession>
<reference evidence="1" key="3">
    <citation type="submission" date="2019-06" db="EMBL/GenBank/DDBJ databases">
        <title>A comparative analysis of the Nautiliaceae.</title>
        <authorList>
            <person name="Grosche A."/>
            <person name="Smedile F."/>
            <person name="Vetriani C."/>
        </authorList>
    </citation>
    <scope>NUCLEOTIDE SEQUENCE</scope>
    <source>
        <strain evidence="1">TB6</strain>
    </source>
</reference>
<reference evidence="2 3" key="2">
    <citation type="submission" date="2018-11" db="EMBL/GenBank/DDBJ databases">
        <title>Genomic Encyclopedia of Type Strains, Phase IV (KMG-IV): sequencing the most valuable type-strain genomes for metagenomic binning, comparative biology and taxonomic classification.</title>
        <authorList>
            <person name="Goeker M."/>
        </authorList>
    </citation>
    <scope>NUCLEOTIDE SEQUENCE [LARGE SCALE GENOMIC DNA]</scope>
    <source>
        <strain evidence="2 3">DSM 27783</strain>
    </source>
</reference>
<proteinExistence type="predicted"/>
<organism evidence="2 3">
    <name type="scientific">Caminibacter pacificus</name>
    <dbReference type="NCBI Taxonomy" id="1424653"/>
    <lineage>
        <taxon>Bacteria</taxon>
        <taxon>Pseudomonadati</taxon>
        <taxon>Campylobacterota</taxon>
        <taxon>Epsilonproteobacteria</taxon>
        <taxon>Nautiliales</taxon>
        <taxon>Nautiliaceae</taxon>
        <taxon>Caminibacter</taxon>
    </lineage>
</organism>
<gene>
    <name evidence="1" type="ORF">C6V80_03020</name>
    <name evidence="2" type="ORF">EDC58_0822</name>
</gene>
<dbReference type="Proteomes" id="UP000298805">
    <property type="component" value="Chromosome"/>
</dbReference>
<evidence type="ECO:0000313" key="3">
    <source>
        <dbReference type="Proteomes" id="UP000272781"/>
    </source>
</evidence>
<keyword evidence="4" id="KW-1185">Reference proteome</keyword>
<dbReference type="EMBL" id="RJVK01000002">
    <property type="protein sequence ID" value="ROR39846.1"/>
    <property type="molecule type" value="Genomic_DNA"/>
</dbReference>
<evidence type="ECO:0000313" key="1">
    <source>
        <dbReference type="EMBL" id="QCI27968.1"/>
    </source>
</evidence>
<evidence type="ECO:0000313" key="4">
    <source>
        <dbReference type="Proteomes" id="UP000298805"/>
    </source>
</evidence>